<organism evidence="1 2">
    <name type="scientific">Tissierella pigra</name>
    <dbReference type="NCBI Taxonomy" id="2607614"/>
    <lineage>
        <taxon>Bacteria</taxon>
        <taxon>Bacillati</taxon>
        <taxon>Bacillota</taxon>
        <taxon>Tissierellia</taxon>
        <taxon>Tissierellales</taxon>
        <taxon>Tissierellaceae</taxon>
        <taxon>Tissierella</taxon>
    </lineage>
</organism>
<sequence>MKKMEIFDPAMCCSTGVCGPSVDKNLLRVATLLNRLEKKGVKVERHNLTSDPKSYVDNSIVNKLLLDNGVDILPITMVDGEVVKTKEYPTNEEFVSLLEIPEEYIMSELGARKARHEKQ</sequence>
<dbReference type="GO" id="GO:0046685">
    <property type="term" value="P:response to arsenic-containing substance"/>
    <property type="evidence" value="ECO:0007669"/>
    <property type="project" value="InterPro"/>
</dbReference>
<dbReference type="AlphaFoldDB" id="A0A6N7XT98"/>
<dbReference type="EMBL" id="VUNQ01000006">
    <property type="protein sequence ID" value="MSU00633.1"/>
    <property type="molecule type" value="Genomic_DNA"/>
</dbReference>
<dbReference type="GO" id="GO:0003677">
    <property type="term" value="F:DNA binding"/>
    <property type="evidence" value="ECO:0007669"/>
    <property type="project" value="InterPro"/>
</dbReference>
<protein>
    <submittedName>
        <fullName evidence="1">Arsenite efflux transporter metallochaperone ArsD</fullName>
    </submittedName>
</protein>
<dbReference type="Gene3D" id="3.40.30.10">
    <property type="entry name" value="Glutaredoxin"/>
    <property type="match status" value="1"/>
</dbReference>
<evidence type="ECO:0000313" key="1">
    <source>
        <dbReference type="EMBL" id="MSU00633.1"/>
    </source>
</evidence>
<dbReference type="GO" id="GO:0045892">
    <property type="term" value="P:negative regulation of DNA-templated transcription"/>
    <property type="evidence" value="ECO:0007669"/>
    <property type="project" value="InterPro"/>
</dbReference>
<reference evidence="1 2" key="1">
    <citation type="submission" date="2019-09" db="EMBL/GenBank/DDBJ databases">
        <title>In-depth cultivation of the pig gut microbiome towards novel bacterial diversity and tailored functional studies.</title>
        <authorList>
            <person name="Wylensek D."/>
            <person name="Hitch T.C.A."/>
            <person name="Clavel T."/>
        </authorList>
    </citation>
    <scope>NUCLEOTIDE SEQUENCE [LARGE SCALE GENOMIC DNA]</scope>
    <source>
        <strain evidence="1 2">WCA3-693-APC-4?</strain>
    </source>
</reference>
<keyword evidence="2" id="KW-1185">Reference proteome</keyword>
<dbReference type="Proteomes" id="UP000469523">
    <property type="component" value="Unassembled WGS sequence"/>
</dbReference>
<evidence type="ECO:0000313" key="2">
    <source>
        <dbReference type="Proteomes" id="UP000469523"/>
    </source>
</evidence>
<dbReference type="Pfam" id="PF06953">
    <property type="entry name" value="ArsD"/>
    <property type="match status" value="1"/>
</dbReference>
<comment type="caution">
    <text evidence="1">The sequence shown here is derived from an EMBL/GenBank/DDBJ whole genome shotgun (WGS) entry which is preliminary data.</text>
</comment>
<name>A0A6N7XT98_9FIRM</name>
<gene>
    <name evidence="1" type="primary">arsD</name>
    <name evidence="1" type="ORF">FYJ83_04015</name>
</gene>
<accession>A0A6N7XT98</accession>
<dbReference type="InterPro" id="IPR010712">
    <property type="entry name" value="Arsenical-R_ArsD"/>
</dbReference>
<dbReference type="NCBIfam" id="NF033727">
    <property type="entry name" value="chaperon_ArsD"/>
    <property type="match status" value="1"/>
</dbReference>
<proteinExistence type="predicted"/>